<feature type="compositionally biased region" description="Basic residues" evidence="1">
    <location>
        <begin position="120"/>
        <end position="131"/>
    </location>
</feature>
<evidence type="ECO:0000256" key="1">
    <source>
        <dbReference type="SAM" id="MobiDB-lite"/>
    </source>
</evidence>
<comment type="caution">
    <text evidence="2">The sequence shown here is derived from an EMBL/GenBank/DDBJ whole genome shotgun (WGS) entry which is preliminary data.</text>
</comment>
<feature type="region of interest" description="Disordered" evidence="1">
    <location>
        <begin position="65"/>
        <end position="131"/>
    </location>
</feature>
<keyword evidence="3" id="KW-1185">Reference proteome</keyword>
<feature type="region of interest" description="Disordered" evidence="1">
    <location>
        <begin position="252"/>
        <end position="286"/>
    </location>
</feature>
<evidence type="ECO:0000313" key="3">
    <source>
        <dbReference type="Proteomes" id="UP001642540"/>
    </source>
</evidence>
<feature type="compositionally biased region" description="Acidic residues" evidence="1">
    <location>
        <begin position="83"/>
        <end position="92"/>
    </location>
</feature>
<proteinExistence type="predicted"/>
<feature type="compositionally biased region" description="Low complexity" evidence="1">
    <location>
        <begin position="97"/>
        <end position="107"/>
    </location>
</feature>
<feature type="compositionally biased region" description="Basic and acidic residues" evidence="1">
    <location>
        <begin position="417"/>
        <end position="427"/>
    </location>
</feature>
<accession>A0ABP1QPY7</accession>
<organism evidence="2 3">
    <name type="scientific">Orchesella dallaii</name>
    <dbReference type="NCBI Taxonomy" id="48710"/>
    <lineage>
        <taxon>Eukaryota</taxon>
        <taxon>Metazoa</taxon>
        <taxon>Ecdysozoa</taxon>
        <taxon>Arthropoda</taxon>
        <taxon>Hexapoda</taxon>
        <taxon>Collembola</taxon>
        <taxon>Entomobryomorpha</taxon>
        <taxon>Entomobryoidea</taxon>
        <taxon>Orchesellidae</taxon>
        <taxon>Orchesellinae</taxon>
        <taxon>Orchesella</taxon>
    </lineage>
</organism>
<feature type="region of interest" description="Disordered" evidence="1">
    <location>
        <begin position="369"/>
        <end position="454"/>
    </location>
</feature>
<reference evidence="2 3" key="1">
    <citation type="submission" date="2024-08" db="EMBL/GenBank/DDBJ databases">
        <authorList>
            <person name="Cucini C."/>
            <person name="Frati F."/>
        </authorList>
    </citation>
    <scope>NUCLEOTIDE SEQUENCE [LARGE SCALE GENOMIC DNA]</scope>
</reference>
<protein>
    <submittedName>
        <fullName evidence="2">Uncharacterized protein</fullName>
    </submittedName>
</protein>
<name>A0ABP1QPY7_9HEXA</name>
<gene>
    <name evidence="2" type="ORF">ODALV1_LOCUS12432</name>
</gene>
<evidence type="ECO:0000313" key="2">
    <source>
        <dbReference type="EMBL" id="CAL8106678.1"/>
    </source>
</evidence>
<dbReference type="EMBL" id="CAXLJM020000038">
    <property type="protein sequence ID" value="CAL8106678.1"/>
    <property type="molecule type" value="Genomic_DNA"/>
</dbReference>
<feature type="compositionally biased region" description="Basic and acidic residues" evidence="1">
    <location>
        <begin position="369"/>
        <end position="381"/>
    </location>
</feature>
<sequence length="454" mass="51469">MASWDQDIHRIQEIQQLLESRQRYFGGQLNNSCYKVDKVGNSLFFPSLESGGVRNLVEPSLGRSMEAHYGSSDSKEDPAPTEVSDDEGEEGHDADASSDLSDLSGSSNEFVEKRQVRNKEKTRRRSNAKQMRKWINQNLDKVSTTENLVRVGKEELELRRQSTALPQKYVSFDDKLPSKNNFTSYSVSRGKHSKKKSDPILLLQNRSWKLRAEIASRMGDEDMDVSVLNSVTKSSIAYAREKLKNSEKSLQAAVISEHQTPVRKPLSRYTSKGENKKQPTAQSSYAVKKAVSRLSERQAEESLRSDLNLREAFALIKINPDPIISLKSPIKDKGGKEDAYEINQGDFSRFEDPETESLKRLTRLSLEHKQKQRSLVKDNPSRRKSSVSSTSLPNVIQRRQSNDFRSGHRGSNASYLHGEKIRDDKTNKKNMTPTHRKDNGPSFHTLDKLTGTLI</sequence>
<feature type="compositionally biased region" description="Basic and acidic residues" evidence="1">
    <location>
        <begin position="110"/>
        <end position="119"/>
    </location>
</feature>
<dbReference type="Proteomes" id="UP001642540">
    <property type="component" value="Unassembled WGS sequence"/>
</dbReference>